<accession>A0ABP8M446</accession>
<sequence>MIVLLTDAHNVAATVISATIVVAGINSVIIAAAIPKDVTRWAAVLKDRNQVLAGCAKANGDNSMVRVASAIVAAAILKYVTR</sequence>
<reference evidence="3" key="1">
    <citation type="journal article" date="2019" name="Int. J. Syst. Evol. Microbiol.">
        <title>The Global Catalogue of Microorganisms (GCM) 10K type strain sequencing project: providing services to taxonomists for standard genome sequencing and annotation.</title>
        <authorList>
            <consortium name="The Broad Institute Genomics Platform"/>
            <consortium name="The Broad Institute Genome Sequencing Center for Infectious Disease"/>
            <person name="Wu L."/>
            <person name="Ma J."/>
        </authorList>
    </citation>
    <scope>NUCLEOTIDE SEQUENCE [LARGE SCALE GENOMIC DNA]</scope>
    <source>
        <strain evidence="3">JCM 17759</strain>
    </source>
</reference>
<evidence type="ECO:0000313" key="3">
    <source>
        <dbReference type="Proteomes" id="UP001500840"/>
    </source>
</evidence>
<keyword evidence="3" id="KW-1185">Reference proteome</keyword>
<comment type="caution">
    <text evidence="2">The sequence shown here is derived from an EMBL/GenBank/DDBJ whole genome shotgun (WGS) entry which is preliminary data.</text>
</comment>
<protein>
    <submittedName>
        <fullName evidence="2">Uncharacterized protein</fullName>
    </submittedName>
</protein>
<name>A0ABP8M446_9BACT</name>
<dbReference type="Proteomes" id="UP001500840">
    <property type="component" value="Unassembled WGS sequence"/>
</dbReference>
<dbReference type="EMBL" id="BAABGA010000005">
    <property type="protein sequence ID" value="GAA4443811.1"/>
    <property type="molecule type" value="Genomic_DNA"/>
</dbReference>
<feature type="transmembrane region" description="Helical" evidence="1">
    <location>
        <begin position="12"/>
        <end position="34"/>
    </location>
</feature>
<keyword evidence="1" id="KW-0812">Transmembrane</keyword>
<gene>
    <name evidence="2" type="ORF">GCM10023156_01410</name>
</gene>
<evidence type="ECO:0000256" key="1">
    <source>
        <dbReference type="SAM" id="Phobius"/>
    </source>
</evidence>
<evidence type="ECO:0000313" key="2">
    <source>
        <dbReference type="EMBL" id="GAA4443811.1"/>
    </source>
</evidence>
<keyword evidence="1" id="KW-0472">Membrane</keyword>
<keyword evidence="1" id="KW-1133">Transmembrane helix</keyword>
<proteinExistence type="predicted"/>
<organism evidence="2 3">
    <name type="scientific">Novipirellula rosea</name>
    <dbReference type="NCBI Taxonomy" id="1031540"/>
    <lineage>
        <taxon>Bacteria</taxon>
        <taxon>Pseudomonadati</taxon>
        <taxon>Planctomycetota</taxon>
        <taxon>Planctomycetia</taxon>
        <taxon>Pirellulales</taxon>
        <taxon>Pirellulaceae</taxon>
        <taxon>Novipirellula</taxon>
    </lineage>
</organism>